<dbReference type="PRINTS" id="PR00344">
    <property type="entry name" value="BCTRLSENSOR"/>
</dbReference>
<keyword evidence="10" id="KW-0418">Kinase</keyword>
<keyword evidence="19" id="KW-0175">Coiled coil</keyword>
<evidence type="ECO:0000256" key="9">
    <source>
        <dbReference type="ARBA" id="ARBA00022741"/>
    </source>
</evidence>
<evidence type="ECO:0000256" key="18">
    <source>
        <dbReference type="PROSITE-ProRule" id="PRU00169"/>
    </source>
</evidence>
<comment type="subcellular location">
    <subcellularLocation>
        <location evidence="2">Cell inner membrane</location>
        <topology evidence="2">Multi-pass membrane protein</topology>
    </subcellularLocation>
</comment>
<keyword evidence="12" id="KW-1133">Transmembrane helix</keyword>
<keyword evidence="26" id="KW-1185">Reference proteome</keyword>
<dbReference type="InterPro" id="IPR003594">
    <property type="entry name" value="HATPase_dom"/>
</dbReference>
<evidence type="ECO:0000259" key="22">
    <source>
        <dbReference type="PROSITE" id="PS50112"/>
    </source>
</evidence>
<dbReference type="Pfam" id="PF02518">
    <property type="entry name" value="HATPase_c"/>
    <property type="match status" value="1"/>
</dbReference>
<keyword evidence="14" id="KW-0472">Membrane</keyword>
<dbReference type="InterPro" id="IPR001610">
    <property type="entry name" value="PAC"/>
</dbReference>
<dbReference type="InterPro" id="IPR008207">
    <property type="entry name" value="Sig_transdc_His_kin_Hpt_dom"/>
</dbReference>
<dbReference type="Gene3D" id="3.30.450.20">
    <property type="entry name" value="PAS domain"/>
    <property type="match status" value="4"/>
</dbReference>
<evidence type="ECO:0000256" key="5">
    <source>
        <dbReference type="ARBA" id="ARBA00022519"/>
    </source>
</evidence>
<evidence type="ECO:0000256" key="15">
    <source>
        <dbReference type="ARBA" id="ARBA00064003"/>
    </source>
</evidence>
<proteinExistence type="predicted"/>
<dbReference type="RefSeq" id="WP_104518403.1">
    <property type="nucleotide sequence ID" value="NZ_NHRY01000076.1"/>
</dbReference>
<keyword evidence="9" id="KW-0547">Nucleotide-binding</keyword>
<keyword evidence="13" id="KW-0902">Two-component regulatory system</keyword>
<feature type="coiled-coil region" evidence="19">
    <location>
        <begin position="444"/>
        <end position="489"/>
    </location>
</feature>
<evidence type="ECO:0000259" key="21">
    <source>
        <dbReference type="PROSITE" id="PS50110"/>
    </source>
</evidence>
<feature type="domain" description="Response regulatory" evidence="21">
    <location>
        <begin position="1005"/>
        <end position="1122"/>
    </location>
</feature>
<keyword evidence="4" id="KW-1003">Cell membrane</keyword>
<evidence type="ECO:0000256" key="14">
    <source>
        <dbReference type="ARBA" id="ARBA00023136"/>
    </source>
</evidence>
<dbReference type="SUPFAM" id="SSF55785">
    <property type="entry name" value="PYP-like sensor domain (PAS domain)"/>
    <property type="match status" value="4"/>
</dbReference>
<keyword evidence="8" id="KW-0812">Transmembrane</keyword>
<feature type="domain" description="PAC" evidence="23">
    <location>
        <begin position="272"/>
        <end position="324"/>
    </location>
</feature>
<dbReference type="Pfam" id="PF08447">
    <property type="entry name" value="PAS_3"/>
    <property type="match status" value="2"/>
</dbReference>
<dbReference type="InterPro" id="IPR005467">
    <property type="entry name" value="His_kinase_dom"/>
</dbReference>
<evidence type="ECO:0000256" key="7">
    <source>
        <dbReference type="ARBA" id="ARBA00022679"/>
    </source>
</evidence>
<dbReference type="InterPro" id="IPR036641">
    <property type="entry name" value="HPT_dom_sf"/>
</dbReference>
<dbReference type="Pfam" id="PF08448">
    <property type="entry name" value="PAS_4"/>
    <property type="match status" value="1"/>
</dbReference>
<dbReference type="Gene3D" id="3.40.50.2300">
    <property type="match status" value="1"/>
</dbReference>
<evidence type="ECO:0000256" key="3">
    <source>
        <dbReference type="ARBA" id="ARBA00012438"/>
    </source>
</evidence>
<dbReference type="Gene3D" id="1.20.120.160">
    <property type="entry name" value="HPT domain"/>
    <property type="match status" value="1"/>
</dbReference>
<dbReference type="CDD" id="cd17546">
    <property type="entry name" value="REC_hyHK_CKI1_RcsC-like"/>
    <property type="match status" value="1"/>
</dbReference>
<dbReference type="Proteomes" id="UP000239724">
    <property type="component" value="Unassembled WGS sequence"/>
</dbReference>
<dbReference type="CDD" id="cd00082">
    <property type="entry name" value="HisKA"/>
    <property type="match status" value="1"/>
</dbReference>
<evidence type="ECO:0000313" key="26">
    <source>
        <dbReference type="Proteomes" id="UP000239724"/>
    </source>
</evidence>
<dbReference type="Gene3D" id="3.30.565.10">
    <property type="entry name" value="Histidine kinase-like ATPase, C-terminal domain"/>
    <property type="match status" value="1"/>
</dbReference>
<feature type="domain" description="HPt" evidence="24">
    <location>
        <begin position="1158"/>
        <end position="1255"/>
    </location>
</feature>
<evidence type="ECO:0000259" key="20">
    <source>
        <dbReference type="PROSITE" id="PS50109"/>
    </source>
</evidence>
<dbReference type="GO" id="GO:0005886">
    <property type="term" value="C:plasma membrane"/>
    <property type="evidence" value="ECO:0007669"/>
    <property type="project" value="UniProtKB-SubCell"/>
</dbReference>
<dbReference type="PROSITE" id="PS50112">
    <property type="entry name" value="PAS"/>
    <property type="match status" value="2"/>
</dbReference>
<dbReference type="CDD" id="cd16922">
    <property type="entry name" value="HATPase_EvgS-ArcB-TorS-like"/>
    <property type="match status" value="1"/>
</dbReference>
<evidence type="ECO:0000256" key="12">
    <source>
        <dbReference type="ARBA" id="ARBA00022989"/>
    </source>
</evidence>
<evidence type="ECO:0000256" key="1">
    <source>
        <dbReference type="ARBA" id="ARBA00000085"/>
    </source>
</evidence>
<evidence type="ECO:0000256" key="6">
    <source>
        <dbReference type="ARBA" id="ARBA00022553"/>
    </source>
</evidence>
<dbReference type="SUPFAM" id="SSF47226">
    <property type="entry name" value="Histidine-containing phosphotransfer domain, HPT domain"/>
    <property type="match status" value="1"/>
</dbReference>
<keyword evidence="6 18" id="KW-0597">Phosphoprotein</keyword>
<dbReference type="InterPro" id="IPR004358">
    <property type="entry name" value="Sig_transdc_His_kin-like_C"/>
</dbReference>
<dbReference type="SUPFAM" id="SSF55874">
    <property type="entry name" value="ATPase domain of HSP90 chaperone/DNA topoisomerase II/histidine kinase"/>
    <property type="match status" value="1"/>
</dbReference>
<dbReference type="InterPro" id="IPR035965">
    <property type="entry name" value="PAS-like_dom_sf"/>
</dbReference>
<dbReference type="InterPro" id="IPR013656">
    <property type="entry name" value="PAS_4"/>
</dbReference>
<dbReference type="InterPro" id="IPR036097">
    <property type="entry name" value="HisK_dim/P_sf"/>
</dbReference>
<dbReference type="SUPFAM" id="SSF47384">
    <property type="entry name" value="Homodimeric domain of signal transducing histidine kinase"/>
    <property type="match status" value="1"/>
</dbReference>
<comment type="catalytic activity">
    <reaction evidence="1">
        <text>ATP + protein L-histidine = ADP + protein N-phospho-L-histidine.</text>
        <dbReference type="EC" id="2.7.13.3"/>
    </reaction>
</comment>
<evidence type="ECO:0000256" key="19">
    <source>
        <dbReference type="SAM" id="Coils"/>
    </source>
</evidence>
<evidence type="ECO:0000313" key="25">
    <source>
        <dbReference type="EMBL" id="PPQ35217.1"/>
    </source>
</evidence>
<dbReference type="SUPFAM" id="SSF52172">
    <property type="entry name" value="CheY-like"/>
    <property type="match status" value="1"/>
</dbReference>
<evidence type="ECO:0000256" key="2">
    <source>
        <dbReference type="ARBA" id="ARBA00004429"/>
    </source>
</evidence>
<dbReference type="NCBIfam" id="TIGR00229">
    <property type="entry name" value="sensory_box"/>
    <property type="match status" value="3"/>
</dbReference>
<comment type="caution">
    <text evidence="25">The sequence shown here is derived from an EMBL/GenBank/DDBJ whole genome shotgun (WGS) entry which is preliminary data.</text>
</comment>
<dbReference type="Pfam" id="PF00512">
    <property type="entry name" value="HisKA"/>
    <property type="match status" value="1"/>
</dbReference>
<feature type="domain" description="Histidine kinase" evidence="20">
    <location>
        <begin position="625"/>
        <end position="849"/>
    </location>
</feature>
<dbReference type="InterPro" id="IPR011006">
    <property type="entry name" value="CheY-like_superfamily"/>
</dbReference>
<evidence type="ECO:0000256" key="16">
    <source>
        <dbReference type="ARBA" id="ARBA00068150"/>
    </source>
</evidence>
<keyword evidence="11" id="KW-0067">ATP-binding</keyword>
<protein>
    <recommendedName>
        <fullName evidence="16">Sensory/regulatory protein RpfC</fullName>
        <ecNumber evidence="3">2.7.13.3</ecNumber>
    </recommendedName>
</protein>
<dbReference type="AlphaFoldDB" id="A0A2S6NJY3"/>
<feature type="domain" description="PAS" evidence="22">
    <location>
        <begin position="479"/>
        <end position="552"/>
    </location>
</feature>
<dbReference type="PROSITE" id="PS50113">
    <property type="entry name" value="PAC"/>
    <property type="match status" value="3"/>
</dbReference>
<feature type="domain" description="PAC" evidence="23">
    <location>
        <begin position="403"/>
        <end position="453"/>
    </location>
</feature>
<dbReference type="SMART" id="SM00387">
    <property type="entry name" value="HATPase_c"/>
    <property type="match status" value="1"/>
</dbReference>
<dbReference type="PANTHER" id="PTHR43047">
    <property type="entry name" value="TWO-COMPONENT HISTIDINE PROTEIN KINASE"/>
    <property type="match status" value="1"/>
</dbReference>
<dbReference type="SMART" id="SM00086">
    <property type="entry name" value="PAC"/>
    <property type="match status" value="4"/>
</dbReference>
<feature type="domain" description="PAS" evidence="22">
    <location>
        <begin position="196"/>
        <end position="268"/>
    </location>
</feature>
<dbReference type="Pfam" id="PF13426">
    <property type="entry name" value="PAS_9"/>
    <property type="match status" value="1"/>
</dbReference>
<reference evidence="25 26" key="1">
    <citation type="journal article" date="2018" name="Arch. Microbiol.">
        <title>New insights into the metabolic potential of the phototrophic purple bacterium Rhodopila globiformis DSM 161(T) from its draft genome sequence and evidence for a vanadium-dependent nitrogenase.</title>
        <authorList>
            <person name="Imhoff J.F."/>
            <person name="Rahn T."/>
            <person name="Kunzel S."/>
            <person name="Neulinger S.C."/>
        </authorList>
    </citation>
    <scope>NUCLEOTIDE SEQUENCE [LARGE SCALE GENOMIC DNA]</scope>
    <source>
        <strain evidence="25 26">DSM 161</strain>
    </source>
</reference>
<organism evidence="25 26">
    <name type="scientific">Rhodopila globiformis</name>
    <name type="common">Rhodopseudomonas globiformis</name>
    <dbReference type="NCBI Taxonomy" id="1071"/>
    <lineage>
        <taxon>Bacteria</taxon>
        <taxon>Pseudomonadati</taxon>
        <taxon>Pseudomonadota</taxon>
        <taxon>Alphaproteobacteria</taxon>
        <taxon>Acetobacterales</taxon>
        <taxon>Acetobacteraceae</taxon>
        <taxon>Rhodopila</taxon>
    </lineage>
</organism>
<evidence type="ECO:0000256" key="10">
    <source>
        <dbReference type="ARBA" id="ARBA00022777"/>
    </source>
</evidence>
<dbReference type="FunFam" id="1.10.287.130:FF:000002">
    <property type="entry name" value="Two-component osmosensing histidine kinase"/>
    <property type="match status" value="1"/>
</dbReference>
<name>A0A2S6NJY3_RHOGL</name>
<evidence type="ECO:0000259" key="23">
    <source>
        <dbReference type="PROSITE" id="PS50113"/>
    </source>
</evidence>
<dbReference type="OrthoDB" id="9801651at2"/>
<dbReference type="SMART" id="SM00091">
    <property type="entry name" value="PAS"/>
    <property type="match status" value="3"/>
</dbReference>
<feature type="domain" description="PAC" evidence="23">
    <location>
        <begin position="554"/>
        <end position="607"/>
    </location>
</feature>
<dbReference type="SMART" id="SM00448">
    <property type="entry name" value="REC"/>
    <property type="match status" value="1"/>
</dbReference>
<dbReference type="PROSITE" id="PS50894">
    <property type="entry name" value="HPT"/>
    <property type="match status" value="1"/>
</dbReference>
<comment type="subunit">
    <text evidence="15">At low DSF concentrations, interacts with RpfF.</text>
</comment>
<dbReference type="GO" id="GO:0000155">
    <property type="term" value="F:phosphorelay sensor kinase activity"/>
    <property type="evidence" value="ECO:0007669"/>
    <property type="project" value="InterPro"/>
</dbReference>
<dbReference type="Pfam" id="PF00072">
    <property type="entry name" value="Response_reg"/>
    <property type="match status" value="1"/>
</dbReference>
<dbReference type="InterPro" id="IPR003661">
    <property type="entry name" value="HisK_dim/P_dom"/>
</dbReference>
<evidence type="ECO:0000256" key="17">
    <source>
        <dbReference type="PROSITE-ProRule" id="PRU00110"/>
    </source>
</evidence>
<evidence type="ECO:0000256" key="11">
    <source>
        <dbReference type="ARBA" id="ARBA00022840"/>
    </source>
</evidence>
<feature type="modified residue" description="4-aspartylphosphate" evidence="18">
    <location>
        <position position="1054"/>
    </location>
</feature>
<dbReference type="EC" id="2.7.13.3" evidence="3"/>
<dbReference type="InterPro" id="IPR000014">
    <property type="entry name" value="PAS"/>
</dbReference>
<evidence type="ECO:0000256" key="4">
    <source>
        <dbReference type="ARBA" id="ARBA00022475"/>
    </source>
</evidence>
<dbReference type="InterPro" id="IPR013655">
    <property type="entry name" value="PAS_fold_3"/>
</dbReference>
<sequence length="1264" mass="137118">MFDAPPQELTRLVHVLHETQQRIQALTGGSVDAVLDADSGATYLLPASQAHLRHSEHEQRRFATERASILNALPAHIALLDAQGHIVVVNETWRCFAIANSYPSPEFGAGENYLDVCDRATGDCAAEAAAVAAGIRAVIGRKAPRFDNEYPCHAPDEQRWFHLIVTPLGNGDAEGAVVMHIDITRRKLAEQALRASEERFRLLSNATNDAILDWDRNAGTMWWSDSFETLTGLSREHDSPTTDAWRHRIHPDDRAGIVAGIHRAMDGDATSWSAEYRFLRWDGEYAYVLHRVQVIRDAFGKPVRLIGGMTDLTERRRTEQRVAEQTALLAAEAEKHRTLFDRAADGIAVVTDDGCLIDANSRLMAMLRASGSEVLGSHVWDWDVNFDDQVAWRRLRASMAHSPLVQTRIRRRDGTLFDAEVMNRVADLPGGRLLYCSMRDVSDRKKAEQELALYRTHLERLVRERTSALEEANRRLRVSEERYAHAAEASSDGIWDWDVTTGAITFSPSWLSMLGYMPEGFVPHVDAWLALLHPEDRDAIVRDNLRRFATNGTCEAEFRVRSRDGSYRWILSRAKVVERDAAGMPARIVGTHSDLTSRKLAEAQLREARDAAEAANRAKSSFLAMMSHEIRTPLNGVIGMAEVLALDHLQPRQAEAVGIIRDSAINLMMLIDDILDFSKIEAARLDLDRAPVALAELVEDVCNSLAPIALDKRVDLSAVIAPECPRWLLADPTRLRQVLFNVAGNAIKFSAGRPAIQGRVTIRVDVAQATPLRIRICVVDNGIGMSAETQGRLFTPFTQAETSTTRRYGGTGLGLAITRRLIDLMQGGIAVASAPGAGSTFTITLPFEIADRPVAAMPDLSGIDCVLAWSADSPDAADMKRYLSAGGAYVHAAADPAAAMALARTLGGTVVVIHDAGRTRNDAAAPAHVHWLLLRRAQRWRAWLDPGDETGLDLGWMRHEALLRAVAAAAGRLPRSALAAAKPIGALLPAAPPPTVAEARAQGRLILLAEDDEINRTVILRQLNLLGYAAETASNGREALEKWRGGHYALVLTDVSMPDMDGYQLTTAIRQEEAGARRTPVVILSANALRGEAERARAIGIDAYLTKPTLLRDLHAALQDVLSGAPSPQAATGGDVAAPAAAPAAFDSHTLAAIVGDDPDVIAAILADYSRSAERLAGELAQAAADGDAARVGAVAHRLKSSSRAVGALLLGEICAVLEQAGNAGDLNAVPACLPTFSAAMAAVQERIGDQLEHRPRGATSGTS</sequence>
<dbReference type="InterPro" id="IPR036890">
    <property type="entry name" value="HATPase_C_sf"/>
</dbReference>
<keyword evidence="5" id="KW-0997">Cell inner membrane</keyword>
<feature type="modified residue" description="Phosphohistidine" evidence="17">
    <location>
        <position position="1197"/>
    </location>
</feature>
<dbReference type="PANTHER" id="PTHR43047:SF64">
    <property type="entry name" value="HISTIDINE KINASE CONTAINING CHEY-HOMOLOGOUS RECEIVER DOMAIN AND PAS DOMAIN-RELATED"/>
    <property type="match status" value="1"/>
</dbReference>
<evidence type="ECO:0000259" key="24">
    <source>
        <dbReference type="PROSITE" id="PS50894"/>
    </source>
</evidence>
<dbReference type="Pfam" id="PF01627">
    <property type="entry name" value="Hpt"/>
    <property type="match status" value="1"/>
</dbReference>
<dbReference type="FunFam" id="3.30.565.10:FF:000010">
    <property type="entry name" value="Sensor histidine kinase RcsC"/>
    <property type="match status" value="1"/>
</dbReference>
<dbReference type="PROSITE" id="PS50110">
    <property type="entry name" value="RESPONSE_REGULATORY"/>
    <property type="match status" value="1"/>
</dbReference>
<dbReference type="SMART" id="SM00073">
    <property type="entry name" value="HPT"/>
    <property type="match status" value="1"/>
</dbReference>
<dbReference type="InterPro" id="IPR000700">
    <property type="entry name" value="PAS-assoc_C"/>
</dbReference>
<dbReference type="SMART" id="SM00388">
    <property type="entry name" value="HisKA"/>
    <property type="match status" value="1"/>
</dbReference>
<dbReference type="CDD" id="cd00130">
    <property type="entry name" value="PAS"/>
    <property type="match status" value="3"/>
</dbReference>
<dbReference type="GO" id="GO:0005524">
    <property type="term" value="F:ATP binding"/>
    <property type="evidence" value="ECO:0007669"/>
    <property type="project" value="UniProtKB-KW"/>
</dbReference>
<accession>A0A2S6NJY3</accession>
<evidence type="ECO:0000256" key="13">
    <source>
        <dbReference type="ARBA" id="ARBA00023012"/>
    </source>
</evidence>
<keyword evidence="7" id="KW-0808">Transferase</keyword>
<dbReference type="Gene3D" id="1.10.287.130">
    <property type="match status" value="1"/>
</dbReference>
<gene>
    <name evidence="25" type="ORF">CCS01_08420</name>
</gene>
<evidence type="ECO:0000256" key="8">
    <source>
        <dbReference type="ARBA" id="ARBA00022692"/>
    </source>
</evidence>
<dbReference type="PROSITE" id="PS50109">
    <property type="entry name" value="HIS_KIN"/>
    <property type="match status" value="1"/>
</dbReference>
<dbReference type="EMBL" id="NHRY01000076">
    <property type="protein sequence ID" value="PPQ35217.1"/>
    <property type="molecule type" value="Genomic_DNA"/>
</dbReference>
<dbReference type="InterPro" id="IPR001789">
    <property type="entry name" value="Sig_transdc_resp-reg_receiver"/>
</dbReference>